<organism evidence="2 3">
    <name type="scientific">Lichenicoccus roseus</name>
    <dbReference type="NCBI Taxonomy" id="2683649"/>
    <lineage>
        <taxon>Bacteria</taxon>
        <taxon>Pseudomonadati</taxon>
        <taxon>Pseudomonadota</taxon>
        <taxon>Alphaproteobacteria</taxon>
        <taxon>Acetobacterales</taxon>
        <taxon>Acetobacteraceae</taxon>
        <taxon>Lichenicoccus</taxon>
    </lineage>
</organism>
<keyword evidence="1" id="KW-0732">Signal</keyword>
<accession>A0A5R9J8W5</accession>
<keyword evidence="3" id="KW-1185">Reference proteome</keyword>
<evidence type="ECO:0000256" key="1">
    <source>
        <dbReference type="SAM" id="SignalP"/>
    </source>
</evidence>
<evidence type="ECO:0000313" key="3">
    <source>
        <dbReference type="Proteomes" id="UP000305654"/>
    </source>
</evidence>
<reference evidence="2 3" key="1">
    <citation type="submission" date="2019-05" db="EMBL/GenBank/DDBJ databases">
        <authorList>
            <person name="Pankratov T."/>
            <person name="Grouzdev D."/>
        </authorList>
    </citation>
    <scope>NUCLEOTIDE SEQUENCE [LARGE SCALE GENOMIC DNA]</scope>
    <source>
        <strain evidence="2 3">KEBCLARHB70R</strain>
    </source>
</reference>
<name>A0A5R9J8W5_9PROT</name>
<dbReference type="EMBL" id="VCDI01000012">
    <property type="protein sequence ID" value="TLU70658.1"/>
    <property type="molecule type" value="Genomic_DNA"/>
</dbReference>
<dbReference type="AlphaFoldDB" id="A0A5R9J8W5"/>
<gene>
    <name evidence="2" type="ORF">FE263_20935</name>
</gene>
<evidence type="ECO:0000313" key="2">
    <source>
        <dbReference type="EMBL" id="TLU70658.1"/>
    </source>
</evidence>
<comment type="caution">
    <text evidence="2">The sequence shown here is derived from an EMBL/GenBank/DDBJ whole genome shotgun (WGS) entry which is preliminary data.</text>
</comment>
<dbReference type="Proteomes" id="UP000305654">
    <property type="component" value="Unassembled WGS sequence"/>
</dbReference>
<protein>
    <submittedName>
        <fullName evidence="2">Uncharacterized protein</fullName>
    </submittedName>
</protein>
<feature type="chain" id="PRO_5024456873" evidence="1">
    <location>
        <begin position="22"/>
        <end position="278"/>
    </location>
</feature>
<proteinExistence type="predicted"/>
<dbReference type="RefSeq" id="WP_138327992.1">
    <property type="nucleotide sequence ID" value="NZ_VCDI01000012.1"/>
</dbReference>
<feature type="signal peptide" evidence="1">
    <location>
        <begin position="1"/>
        <end position="21"/>
    </location>
</feature>
<sequence>MRLLAIVAILGLIAAPMRAQAQCSEILEHGLYNTYQSLKTNDLKSAMAQGLCQSSENTSSGGQGGGGGLTIPIYGVPIGISGNYETSQAESIKNSSCQNGQTSLSDQNYLSLLSLTVDPEIVKAWSACQQQGGLYIDGILNGSQLIVEFRFRPMGILSQSRFVDNPTITGADCSQFPKTGDTINNVSHQYLCYRHGTDAVTILANDDSSGAAQFLIPAVISAPPLAPVIPTQMTCRYVPVANASPLSLPPPTCTGTGALGQPCTCPGVYGGLAYITAK</sequence>